<dbReference type="Proteomes" id="UP000198481">
    <property type="component" value="Chromosome I"/>
</dbReference>
<dbReference type="Gene3D" id="3.20.20.450">
    <property type="entry name" value="EAL domain"/>
    <property type="match status" value="1"/>
</dbReference>
<evidence type="ECO:0000313" key="11">
    <source>
        <dbReference type="EMBL" id="SDS34787.1"/>
    </source>
</evidence>
<dbReference type="Pfam" id="PF03707">
    <property type="entry name" value="MHYT"/>
    <property type="match status" value="3"/>
</dbReference>
<evidence type="ECO:0000256" key="6">
    <source>
        <dbReference type="PROSITE-ProRule" id="PRU00244"/>
    </source>
</evidence>
<dbReference type="PROSITE" id="PS50887">
    <property type="entry name" value="GGDEF"/>
    <property type="match status" value="1"/>
</dbReference>
<dbReference type="InterPro" id="IPR043128">
    <property type="entry name" value="Rev_trsase/Diguanyl_cyclase"/>
</dbReference>
<evidence type="ECO:0000256" key="3">
    <source>
        <dbReference type="ARBA" id="ARBA00012282"/>
    </source>
</evidence>
<dbReference type="SUPFAM" id="SSF141868">
    <property type="entry name" value="EAL domain-like"/>
    <property type="match status" value="1"/>
</dbReference>
<dbReference type="Pfam" id="PF00990">
    <property type="entry name" value="GGDEF"/>
    <property type="match status" value="1"/>
</dbReference>
<dbReference type="InterPro" id="IPR035919">
    <property type="entry name" value="EAL_sf"/>
</dbReference>
<dbReference type="GO" id="GO:0071732">
    <property type="term" value="P:cellular response to nitric oxide"/>
    <property type="evidence" value="ECO:0007669"/>
    <property type="project" value="UniProtKB-ARBA"/>
</dbReference>
<keyword evidence="6" id="KW-0472">Membrane</keyword>
<feature type="domain" description="GGDEF" evidence="9">
    <location>
        <begin position="389"/>
        <end position="522"/>
    </location>
</feature>
<dbReference type="SUPFAM" id="SSF55073">
    <property type="entry name" value="Nucleotide cyclase"/>
    <property type="match status" value="1"/>
</dbReference>
<evidence type="ECO:0000256" key="7">
    <source>
        <dbReference type="SAM" id="MobiDB-lite"/>
    </source>
</evidence>
<feature type="domain" description="EAL" evidence="8">
    <location>
        <begin position="531"/>
        <end position="786"/>
    </location>
</feature>
<evidence type="ECO:0000259" key="10">
    <source>
        <dbReference type="PROSITE" id="PS50924"/>
    </source>
</evidence>
<dbReference type="InterPro" id="IPR000160">
    <property type="entry name" value="GGDEF_dom"/>
</dbReference>
<comment type="subcellular location">
    <subcellularLocation>
        <location evidence="2">Cell inner membrane</location>
    </subcellularLocation>
</comment>
<dbReference type="STRING" id="1148509.SAMN05216222_1254"/>
<name>A0A1H1RG86_9PSED</name>
<dbReference type="InterPro" id="IPR052155">
    <property type="entry name" value="Biofilm_reg_signaling"/>
</dbReference>
<dbReference type="SMART" id="SM00267">
    <property type="entry name" value="GGDEF"/>
    <property type="match status" value="1"/>
</dbReference>
<keyword evidence="4" id="KW-0973">c-di-GMP</keyword>
<dbReference type="CDD" id="cd01949">
    <property type="entry name" value="GGDEF"/>
    <property type="match status" value="1"/>
</dbReference>
<dbReference type="CDD" id="cd01948">
    <property type="entry name" value="EAL"/>
    <property type="match status" value="1"/>
</dbReference>
<evidence type="ECO:0000256" key="5">
    <source>
        <dbReference type="ARBA" id="ARBA00051114"/>
    </source>
</evidence>
<feature type="transmembrane region" description="Helical" evidence="6">
    <location>
        <begin position="162"/>
        <end position="182"/>
    </location>
</feature>
<gene>
    <name evidence="11" type="ORF">SAMN05216222_1254</name>
</gene>
<evidence type="ECO:0000259" key="9">
    <source>
        <dbReference type="PROSITE" id="PS50887"/>
    </source>
</evidence>
<keyword evidence="6" id="KW-0812">Transmembrane</keyword>
<feature type="transmembrane region" description="Helical" evidence="6">
    <location>
        <begin position="96"/>
        <end position="113"/>
    </location>
</feature>
<comment type="catalytic activity">
    <reaction evidence="5">
        <text>3',3'-c-di-GMP + H2O = 5'-phosphoguanylyl(3'-&gt;5')guanosine + H(+)</text>
        <dbReference type="Rhea" id="RHEA:24902"/>
        <dbReference type="ChEBI" id="CHEBI:15377"/>
        <dbReference type="ChEBI" id="CHEBI:15378"/>
        <dbReference type="ChEBI" id="CHEBI:58754"/>
        <dbReference type="ChEBI" id="CHEBI:58805"/>
        <dbReference type="EC" id="3.1.4.52"/>
    </reaction>
    <physiologicalReaction direction="left-to-right" evidence="5">
        <dbReference type="Rhea" id="RHEA:24903"/>
    </physiologicalReaction>
</comment>
<dbReference type="Gene3D" id="3.30.70.270">
    <property type="match status" value="1"/>
</dbReference>
<protein>
    <recommendedName>
        <fullName evidence="3">cyclic-guanylate-specific phosphodiesterase</fullName>
        <ecNumber evidence="3">3.1.4.52</ecNumber>
    </recommendedName>
</protein>
<dbReference type="EMBL" id="LT629762">
    <property type="protein sequence ID" value="SDS34787.1"/>
    <property type="molecule type" value="Genomic_DNA"/>
</dbReference>
<dbReference type="GO" id="GO:0071111">
    <property type="term" value="F:cyclic-guanylate-specific phosphodiesterase activity"/>
    <property type="evidence" value="ECO:0007669"/>
    <property type="project" value="UniProtKB-EC"/>
</dbReference>
<dbReference type="FunFam" id="3.30.70.270:FF:000001">
    <property type="entry name" value="Diguanylate cyclase domain protein"/>
    <property type="match status" value="1"/>
</dbReference>
<dbReference type="InterPro" id="IPR029787">
    <property type="entry name" value="Nucleotide_cyclase"/>
</dbReference>
<evidence type="ECO:0000313" key="12">
    <source>
        <dbReference type="Proteomes" id="UP000198481"/>
    </source>
</evidence>
<evidence type="ECO:0000256" key="4">
    <source>
        <dbReference type="ARBA" id="ARBA00022636"/>
    </source>
</evidence>
<dbReference type="FunFam" id="3.20.20.450:FF:000001">
    <property type="entry name" value="Cyclic di-GMP phosphodiesterase yahA"/>
    <property type="match status" value="1"/>
</dbReference>
<feature type="domain" description="MHYT" evidence="10">
    <location>
        <begin position="93"/>
        <end position="288"/>
    </location>
</feature>
<dbReference type="AlphaFoldDB" id="A0A1H1RG86"/>
<dbReference type="Pfam" id="PF00563">
    <property type="entry name" value="EAL"/>
    <property type="match status" value="1"/>
</dbReference>
<sequence length="829" mass="91984">MPVDWYTAFASKLSSYKSVPLARIAITPISKSLTSPCHYGLNYVHGLYTPMHSPMPVALARMTREWGVLMEWLGLQFLTELPERGQVILDCTHNPFLVLLAYVVACAAGFATLDMTERVGHVEKPGSQRLWRWVGAGCLAGGIWAMHFISMLAFQVPIEVNYQLPITLLSLVFALTASWLAMHTLSHPHVTFWQLVRAAVWIGLGIATMHYIGMAAMRSAATPYYDPTLFVLSIVIAIGASLAALLISSHLRDGSGMFHQLLKYTASLVLGAGIVSMHFTGMAALTLVLPVGNLPTLPGENNHLQLGLTVAIITLLIIGSCISAALADKKLQNKEFDLRRVNALLSQLDQARVSLQQVANYDALTNLLNRRGFNHIFAEKLNEKTQDGGWLAVIFLDIDHFKRINDSLGHDAGDALLKVLAQHIKGSVRSHEDVVARFGGDEFCLLISLRDREEARHMAQRIMLKMKEPIELSGRRMVMTTSIGISLFPEDGKTCEELLKNADLALYQSKGSGRNSLHFFSPNLRTRATMELQLEEELRHALREDSGLLLYYQPIYDLKNAKVTKLEALVRWQHPIHGLLAPDRFIAIAETNGLIAELDNWVLRRACADLGELSRHGCEELKIAVNCSPLNLTREELANEIEQILHVTGVAPERLELEVTENALMGNIASSLVLLRQIRALGVSLSIDDFGTGYSSLAYLKRLPLNTLKIDRSFIQDIPKATQDMEIVQAIIVMAHTLHLQVVTEGVETLEQYQFLERHGCDFVQGYLLSRPVPLEEIRSVLDEINRRQHAHMVTALNLARGTTALASTDPFPKSPGPHAGASVVRPIR</sequence>
<dbReference type="NCBIfam" id="TIGR00254">
    <property type="entry name" value="GGDEF"/>
    <property type="match status" value="1"/>
</dbReference>
<dbReference type="InterPro" id="IPR005330">
    <property type="entry name" value="MHYT_dom"/>
</dbReference>
<evidence type="ECO:0000259" key="8">
    <source>
        <dbReference type="PROSITE" id="PS50883"/>
    </source>
</evidence>
<feature type="region of interest" description="Disordered" evidence="7">
    <location>
        <begin position="808"/>
        <end position="829"/>
    </location>
</feature>
<feature type="transmembrane region" description="Helical" evidence="6">
    <location>
        <begin position="229"/>
        <end position="247"/>
    </location>
</feature>
<evidence type="ECO:0000256" key="1">
    <source>
        <dbReference type="ARBA" id="ARBA00001946"/>
    </source>
</evidence>
<dbReference type="PANTHER" id="PTHR44757">
    <property type="entry name" value="DIGUANYLATE CYCLASE DGCP"/>
    <property type="match status" value="1"/>
</dbReference>
<dbReference type="EC" id="3.1.4.52" evidence="3"/>
<dbReference type="GO" id="GO:0005886">
    <property type="term" value="C:plasma membrane"/>
    <property type="evidence" value="ECO:0007669"/>
    <property type="project" value="UniProtKB-SubCell"/>
</dbReference>
<feature type="transmembrane region" description="Helical" evidence="6">
    <location>
        <begin position="194"/>
        <end position="217"/>
    </location>
</feature>
<feature type="transmembrane region" description="Helical" evidence="6">
    <location>
        <begin position="133"/>
        <end position="156"/>
    </location>
</feature>
<dbReference type="InterPro" id="IPR001633">
    <property type="entry name" value="EAL_dom"/>
</dbReference>
<dbReference type="PROSITE" id="PS50924">
    <property type="entry name" value="MHYT"/>
    <property type="match status" value="1"/>
</dbReference>
<evidence type="ECO:0000256" key="2">
    <source>
        <dbReference type="ARBA" id="ARBA00004533"/>
    </source>
</evidence>
<feature type="transmembrane region" description="Helical" evidence="6">
    <location>
        <begin position="268"/>
        <end position="292"/>
    </location>
</feature>
<accession>A0A1H1RG86</accession>
<proteinExistence type="predicted"/>
<keyword evidence="6" id="KW-1133">Transmembrane helix</keyword>
<comment type="cofactor">
    <cofactor evidence="1">
        <name>Mg(2+)</name>
        <dbReference type="ChEBI" id="CHEBI:18420"/>
    </cofactor>
</comment>
<dbReference type="PANTHER" id="PTHR44757:SF2">
    <property type="entry name" value="BIOFILM ARCHITECTURE MAINTENANCE PROTEIN MBAA"/>
    <property type="match status" value="1"/>
</dbReference>
<reference evidence="11 12" key="1">
    <citation type="submission" date="2016-10" db="EMBL/GenBank/DDBJ databases">
        <authorList>
            <person name="de Groot N.N."/>
        </authorList>
    </citation>
    <scope>NUCLEOTIDE SEQUENCE [LARGE SCALE GENOMIC DNA]</scope>
    <source>
        <strain evidence="11 12">LMG 26867</strain>
    </source>
</reference>
<organism evidence="11 12">
    <name type="scientific">Pseudomonas prosekii</name>
    <dbReference type="NCBI Taxonomy" id="1148509"/>
    <lineage>
        <taxon>Bacteria</taxon>
        <taxon>Pseudomonadati</taxon>
        <taxon>Pseudomonadota</taxon>
        <taxon>Gammaproteobacteria</taxon>
        <taxon>Pseudomonadales</taxon>
        <taxon>Pseudomonadaceae</taxon>
        <taxon>Pseudomonas</taxon>
    </lineage>
</organism>
<dbReference type="PROSITE" id="PS50883">
    <property type="entry name" value="EAL"/>
    <property type="match status" value="1"/>
</dbReference>
<dbReference type="SMART" id="SM00052">
    <property type="entry name" value="EAL"/>
    <property type="match status" value="1"/>
</dbReference>
<feature type="transmembrane region" description="Helical" evidence="6">
    <location>
        <begin position="304"/>
        <end position="327"/>
    </location>
</feature>